<dbReference type="EMBL" id="JAPTNG010000023">
    <property type="protein sequence ID" value="MCZ0833406.1"/>
    <property type="molecule type" value="Genomic_DNA"/>
</dbReference>
<feature type="transmembrane region" description="Helical" evidence="2">
    <location>
        <begin position="21"/>
        <end position="44"/>
    </location>
</feature>
<comment type="caution">
    <text evidence="4">The sequence shown here is derived from an EMBL/GenBank/DDBJ whole genome shotgun (WGS) entry which is preliminary data.</text>
</comment>
<protein>
    <submittedName>
        <fullName evidence="4">M23 family metallopeptidase</fullName>
    </submittedName>
</protein>
<accession>A0ABT4I3X0</accession>
<keyword evidence="2" id="KW-0812">Transmembrane</keyword>
<reference evidence="4" key="1">
    <citation type="submission" date="2022-09" db="EMBL/GenBank/DDBJ databases">
        <title>Genome analysis and characterization of larvicidal activity of Brevibacillus strains.</title>
        <authorList>
            <person name="Patrusheva E.V."/>
            <person name="Izotova A.O."/>
            <person name="Toshchakov S.V."/>
            <person name="Sineoky S.P."/>
        </authorList>
    </citation>
    <scope>NUCLEOTIDE SEQUENCE</scope>
    <source>
        <strain evidence="4">VKPM_B-13244</strain>
    </source>
</reference>
<dbReference type="Proteomes" id="UP001067708">
    <property type="component" value="Unassembled WGS sequence"/>
</dbReference>
<dbReference type="SUPFAM" id="SSF51261">
    <property type="entry name" value="Duplicated hybrid motif"/>
    <property type="match status" value="1"/>
</dbReference>
<sequence length="320" mass="35309">MPLLARLALAFAPKGKDGIGCLLILLAIPFLIFVFIIQIPTILFKTTPMVETEHVEIYQQVVQDIGEKTGVRIDFKMLIAVDAVLLDQDFSKATARNVNNLAKRFIKEESVSNDDGTEQIDYALRDFDTVLNELMEEGLITDDQIEDIKDYYKADLNLWLGNGSDQQGEDQSKPPEIRPVPGGIDFAWPAPDSSNITSEFGTRTDPINGKIDSHTGMDICSGRCFGQDVVAIDDGEVFNVEKNANAACGYNIRIKHSNGFQSRYCHLSSILTQKGAKVSKGQVIAKIGKTGRVTGPHLHLEMKKDGKLVNPKRYIGAARP</sequence>
<keyword evidence="2" id="KW-0472">Membrane</keyword>
<evidence type="ECO:0000313" key="5">
    <source>
        <dbReference type="Proteomes" id="UP001067708"/>
    </source>
</evidence>
<feature type="region of interest" description="Disordered" evidence="1">
    <location>
        <begin position="163"/>
        <end position="182"/>
    </location>
</feature>
<dbReference type="RefSeq" id="WP_258418352.1">
    <property type="nucleotide sequence ID" value="NZ_JAPTNG010000023.1"/>
</dbReference>
<keyword evidence="5" id="KW-1185">Reference proteome</keyword>
<dbReference type="Gene3D" id="2.70.70.10">
    <property type="entry name" value="Glucose Permease (Domain IIA)"/>
    <property type="match status" value="1"/>
</dbReference>
<dbReference type="PANTHER" id="PTHR21666">
    <property type="entry name" value="PEPTIDASE-RELATED"/>
    <property type="match status" value="1"/>
</dbReference>
<organism evidence="4 5">
    <name type="scientific">Brevibacillus halotolerans</name>
    <dbReference type="NCBI Taxonomy" id="1507437"/>
    <lineage>
        <taxon>Bacteria</taxon>
        <taxon>Bacillati</taxon>
        <taxon>Bacillota</taxon>
        <taxon>Bacilli</taxon>
        <taxon>Bacillales</taxon>
        <taxon>Paenibacillaceae</taxon>
        <taxon>Brevibacillus</taxon>
    </lineage>
</organism>
<dbReference type="PANTHER" id="PTHR21666:SF270">
    <property type="entry name" value="MUREIN HYDROLASE ACTIVATOR ENVC"/>
    <property type="match status" value="1"/>
</dbReference>
<feature type="domain" description="M23ase beta-sheet core" evidence="3">
    <location>
        <begin position="213"/>
        <end position="311"/>
    </location>
</feature>
<evidence type="ECO:0000313" key="4">
    <source>
        <dbReference type="EMBL" id="MCZ0833406.1"/>
    </source>
</evidence>
<dbReference type="InterPro" id="IPR011055">
    <property type="entry name" value="Dup_hybrid_motif"/>
</dbReference>
<proteinExistence type="predicted"/>
<name>A0ABT4I3X0_9BACL</name>
<gene>
    <name evidence="4" type="ORF">O0535_22115</name>
</gene>
<keyword evidence="2" id="KW-1133">Transmembrane helix</keyword>
<dbReference type="InterPro" id="IPR050570">
    <property type="entry name" value="Cell_wall_metabolism_enzyme"/>
</dbReference>
<dbReference type="Pfam" id="PF01551">
    <property type="entry name" value="Peptidase_M23"/>
    <property type="match status" value="1"/>
</dbReference>
<evidence type="ECO:0000256" key="2">
    <source>
        <dbReference type="SAM" id="Phobius"/>
    </source>
</evidence>
<dbReference type="InterPro" id="IPR016047">
    <property type="entry name" value="M23ase_b-sheet_dom"/>
</dbReference>
<dbReference type="CDD" id="cd12797">
    <property type="entry name" value="M23_peptidase"/>
    <property type="match status" value="1"/>
</dbReference>
<evidence type="ECO:0000256" key="1">
    <source>
        <dbReference type="SAM" id="MobiDB-lite"/>
    </source>
</evidence>
<evidence type="ECO:0000259" key="3">
    <source>
        <dbReference type="Pfam" id="PF01551"/>
    </source>
</evidence>